<evidence type="ECO:0000256" key="1">
    <source>
        <dbReference type="ARBA" id="ARBA00007228"/>
    </source>
</evidence>
<evidence type="ECO:0000313" key="6">
    <source>
        <dbReference type="EMBL" id="OUS21570.1"/>
    </source>
</evidence>
<keyword evidence="3 6" id="KW-0808">Transferase</keyword>
<dbReference type="GO" id="GO:0003723">
    <property type="term" value="F:RNA binding"/>
    <property type="evidence" value="ECO:0007669"/>
    <property type="project" value="InterPro"/>
</dbReference>
<evidence type="ECO:0000256" key="2">
    <source>
        <dbReference type="ARBA" id="ARBA00022603"/>
    </source>
</evidence>
<dbReference type="InterPro" id="IPR053888">
    <property type="entry name" value="MRM3-like_sub_bind"/>
</dbReference>
<evidence type="ECO:0000313" key="7">
    <source>
        <dbReference type="Proteomes" id="UP000196102"/>
    </source>
</evidence>
<dbReference type="InterPro" id="IPR051259">
    <property type="entry name" value="rRNA_Methyltransferase"/>
</dbReference>
<dbReference type="InterPro" id="IPR029064">
    <property type="entry name" value="Ribosomal_eL30-like_sf"/>
</dbReference>
<feature type="domain" description="tRNA/rRNA methyltransferase SpoU type" evidence="4">
    <location>
        <begin position="98"/>
        <end position="233"/>
    </location>
</feature>
<comment type="caution">
    <text evidence="6">The sequence shown here is derived from an EMBL/GenBank/DDBJ whole genome shotgun (WGS) entry which is preliminary data.</text>
</comment>
<dbReference type="Gene3D" id="3.30.1330.30">
    <property type="match status" value="1"/>
</dbReference>
<accession>A0A1Z8BG77</accession>
<evidence type="ECO:0000259" key="4">
    <source>
        <dbReference type="Pfam" id="PF00588"/>
    </source>
</evidence>
<dbReference type="GO" id="GO:0006396">
    <property type="term" value="P:RNA processing"/>
    <property type="evidence" value="ECO:0007669"/>
    <property type="project" value="InterPro"/>
</dbReference>
<sequence>MITKSKLKLIKSLSRKKYREEHQLFVVEGYKSIRELINSGIYTEVLLVTEGNHKLDDFDPEVISVKEMNNISNYTTAPGYLAVFKMIPKTDIPDQGKILVLDDVKDPGNLGTIIRLADWFNIQHIICSEETVDMYNTKCVQASMASLSRVQIHYTELATFLNNTSLPIFVTAMDGENVYETTLPQDAIIIMGNESHGISNEIQKLGKAISIPQYGTIQKTESLNVATATSLILGEWLRTTTITEK</sequence>
<dbReference type="SUPFAM" id="SSF75217">
    <property type="entry name" value="alpha/beta knot"/>
    <property type="match status" value="1"/>
</dbReference>
<dbReference type="SUPFAM" id="SSF55315">
    <property type="entry name" value="L30e-like"/>
    <property type="match status" value="1"/>
</dbReference>
<dbReference type="PANTHER" id="PTHR43191:SF2">
    <property type="entry name" value="RRNA METHYLTRANSFERASE 3, MITOCHONDRIAL"/>
    <property type="match status" value="1"/>
</dbReference>
<organism evidence="6 7">
    <name type="scientific">Nonlabens dokdonensis</name>
    <dbReference type="NCBI Taxonomy" id="328515"/>
    <lineage>
        <taxon>Bacteria</taxon>
        <taxon>Pseudomonadati</taxon>
        <taxon>Bacteroidota</taxon>
        <taxon>Flavobacteriia</taxon>
        <taxon>Flavobacteriales</taxon>
        <taxon>Flavobacteriaceae</taxon>
        <taxon>Nonlabens</taxon>
    </lineage>
</organism>
<dbReference type="Pfam" id="PF22435">
    <property type="entry name" value="MRM3-like_sub_bind"/>
    <property type="match status" value="1"/>
</dbReference>
<dbReference type="CDD" id="cd18109">
    <property type="entry name" value="SpoU-like_RNA-MTase"/>
    <property type="match status" value="1"/>
</dbReference>
<evidence type="ECO:0000256" key="3">
    <source>
        <dbReference type="ARBA" id="ARBA00022679"/>
    </source>
</evidence>
<keyword evidence="2 6" id="KW-0489">Methyltransferase</keyword>
<dbReference type="AlphaFoldDB" id="A0A1Z8BG77"/>
<name>A0A1Z8BG77_9FLAO</name>
<dbReference type="GO" id="GO:0008173">
    <property type="term" value="F:RNA methyltransferase activity"/>
    <property type="evidence" value="ECO:0007669"/>
    <property type="project" value="InterPro"/>
</dbReference>
<reference evidence="7" key="1">
    <citation type="journal article" date="2017" name="Proc. Natl. Acad. Sci. U.S.A.">
        <title>Simulation of Deepwater Horizon oil plume reveals substrate specialization within a complex community of hydrocarbon-degraders.</title>
        <authorList>
            <person name="Hu P."/>
            <person name="Dubinsky E.A."/>
            <person name="Probst A.J."/>
            <person name="Wang J."/>
            <person name="Sieber C.M.K."/>
            <person name="Tom L.M."/>
            <person name="Gardinali P."/>
            <person name="Banfield J.F."/>
            <person name="Atlas R.M."/>
            <person name="Andersen G.L."/>
        </authorList>
    </citation>
    <scope>NUCLEOTIDE SEQUENCE [LARGE SCALE GENOMIC DNA]</scope>
</reference>
<comment type="similarity">
    <text evidence="1">Belongs to the class IV-like SAM-binding methyltransferase superfamily. RNA methyltransferase TrmH family.</text>
</comment>
<dbReference type="RefSeq" id="WP_303685452.1">
    <property type="nucleotide sequence ID" value="NZ_CAJXYO010000027.1"/>
</dbReference>
<proteinExistence type="inferred from homology"/>
<dbReference type="InterPro" id="IPR029028">
    <property type="entry name" value="Alpha/beta_knot_MTases"/>
</dbReference>
<dbReference type="InterPro" id="IPR029026">
    <property type="entry name" value="tRNA_m1G_MTases_N"/>
</dbReference>
<dbReference type="Gene3D" id="3.40.1280.10">
    <property type="match status" value="1"/>
</dbReference>
<dbReference type="Proteomes" id="UP000196102">
    <property type="component" value="Unassembled WGS sequence"/>
</dbReference>
<dbReference type="EMBL" id="MAAX01000014">
    <property type="protein sequence ID" value="OUS21570.1"/>
    <property type="molecule type" value="Genomic_DNA"/>
</dbReference>
<feature type="domain" description="MRM3-like substrate binding" evidence="5">
    <location>
        <begin position="5"/>
        <end position="56"/>
    </location>
</feature>
<gene>
    <name evidence="6" type="ORF">A9Q93_00680</name>
</gene>
<dbReference type="InterPro" id="IPR001537">
    <property type="entry name" value="SpoU_MeTrfase"/>
</dbReference>
<dbReference type="PANTHER" id="PTHR43191">
    <property type="entry name" value="RRNA METHYLTRANSFERASE 3"/>
    <property type="match status" value="1"/>
</dbReference>
<dbReference type="Pfam" id="PF00588">
    <property type="entry name" value="SpoU_methylase"/>
    <property type="match status" value="1"/>
</dbReference>
<dbReference type="GO" id="GO:0032259">
    <property type="term" value="P:methylation"/>
    <property type="evidence" value="ECO:0007669"/>
    <property type="project" value="UniProtKB-KW"/>
</dbReference>
<protein>
    <submittedName>
        <fullName evidence="6">RNA methyltransferase</fullName>
    </submittedName>
</protein>
<evidence type="ECO:0000259" key="5">
    <source>
        <dbReference type="Pfam" id="PF22435"/>
    </source>
</evidence>